<reference evidence="2 3" key="1">
    <citation type="submission" date="2018-03" db="EMBL/GenBank/DDBJ databases">
        <title>Genomic Encyclopedia of Archaeal and Bacterial Type Strains, Phase II (KMG-II): from individual species to whole genera.</title>
        <authorList>
            <person name="Goeker M."/>
        </authorList>
    </citation>
    <scope>NUCLEOTIDE SEQUENCE [LARGE SCALE GENOMIC DNA]</scope>
    <source>
        <strain evidence="2 3">DSM 27929</strain>
    </source>
</reference>
<dbReference type="PROSITE" id="PS51257">
    <property type="entry name" value="PROKAR_LIPOPROTEIN"/>
    <property type="match status" value="1"/>
</dbReference>
<dbReference type="OrthoDB" id="9858252at2"/>
<evidence type="ECO:0000256" key="1">
    <source>
        <dbReference type="SAM" id="SignalP"/>
    </source>
</evidence>
<dbReference type="Proteomes" id="UP000238157">
    <property type="component" value="Unassembled WGS sequence"/>
</dbReference>
<accession>A0A2T0WG75</accession>
<sequence>MLKYAIRIVFILVSSSILSTSCTNILDFEEATPCPWLQDFEQVRVWNSVDGLVRFDTVREEYFIVARFPGDDSLSVLRACNIPSEYLSDRALIRFFGNEYLPLFEEFIEEEDKLAQIVPFEITYIETVRK</sequence>
<evidence type="ECO:0000313" key="3">
    <source>
        <dbReference type="Proteomes" id="UP000238157"/>
    </source>
</evidence>
<proteinExistence type="predicted"/>
<gene>
    <name evidence="2" type="ORF">CLW00_11143</name>
</gene>
<dbReference type="AlphaFoldDB" id="A0A2T0WG75"/>
<name>A0A2T0WG75_9BACT</name>
<protein>
    <submittedName>
        <fullName evidence="2">Uncharacterized protein</fullName>
    </submittedName>
</protein>
<comment type="caution">
    <text evidence="2">The sequence shown here is derived from an EMBL/GenBank/DDBJ whole genome shotgun (WGS) entry which is preliminary data.</text>
</comment>
<feature type="chain" id="PRO_5015531941" evidence="1">
    <location>
        <begin position="20"/>
        <end position="130"/>
    </location>
</feature>
<keyword evidence="1" id="KW-0732">Signal</keyword>
<dbReference type="EMBL" id="PVTR01000011">
    <property type="protein sequence ID" value="PRY85701.1"/>
    <property type="molecule type" value="Genomic_DNA"/>
</dbReference>
<evidence type="ECO:0000313" key="2">
    <source>
        <dbReference type="EMBL" id="PRY85701.1"/>
    </source>
</evidence>
<organism evidence="2 3">
    <name type="scientific">Mongoliibacter ruber</name>
    <dbReference type="NCBI Taxonomy" id="1750599"/>
    <lineage>
        <taxon>Bacteria</taxon>
        <taxon>Pseudomonadati</taxon>
        <taxon>Bacteroidota</taxon>
        <taxon>Cytophagia</taxon>
        <taxon>Cytophagales</taxon>
        <taxon>Cyclobacteriaceae</taxon>
        <taxon>Mongoliibacter</taxon>
    </lineage>
</organism>
<keyword evidence="3" id="KW-1185">Reference proteome</keyword>
<dbReference type="RefSeq" id="WP_106134879.1">
    <property type="nucleotide sequence ID" value="NZ_PVTR01000011.1"/>
</dbReference>
<feature type="signal peptide" evidence="1">
    <location>
        <begin position="1"/>
        <end position="19"/>
    </location>
</feature>